<dbReference type="PANTHER" id="PTHR47939">
    <property type="entry name" value="MEMBRANE-ASSOCIATED SALT-INDUCIBLE PROTEIN-LIKE"/>
    <property type="match status" value="1"/>
</dbReference>
<dbReference type="InterPro" id="IPR011990">
    <property type="entry name" value="TPR-like_helical_dom_sf"/>
</dbReference>
<sequence>MYKADALLKEMVESGVFPNVITYNVLIDGFCKDDNVAASIRLFNEMKEQKNLEEGRPMILITNKGVALLNRVAVNVVTFNTLINAYCKTGQLEEALALRNLMLEKMVSQCFNVQLSNWWLYHVGEIEAANKILDELEEKGLEADVVTYNIRINAMCGRGGTRKAVRYLDEMCRKGLSPSHITYNALVDGYCQQGNPSAALTVKKRMEKEGKRPNVVTYKY</sequence>
<accession>A0AAE1X7Q5</accession>
<dbReference type="Proteomes" id="UP001289374">
    <property type="component" value="Unassembled WGS sequence"/>
</dbReference>
<evidence type="ECO:0000313" key="5">
    <source>
        <dbReference type="Proteomes" id="UP001289374"/>
    </source>
</evidence>
<dbReference type="AlphaFoldDB" id="A0AAE1X7Q5"/>
<gene>
    <name evidence="4" type="ORF">Sango_0681600</name>
</gene>
<reference evidence="4" key="1">
    <citation type="submission" date="2020-06" db="EMBL/GenBank/DDBJ databases">
        <authorList>
            <person name="Li T."/>
            <person name="Hu X."/>
            <person name="Zhang T."/>
            <person name="Song X."/>
            <person name="Zhang H."/>
            <person name="Dai N."/>
            <person name="Sheng W."/>
            <person name="Hou X."/>
            <person name="Wei L."/>
        </authorList>
    </citation>
    <scope>NUCLEOTIDE SEQUENCE</scope>
    <source>
        <strain evidence="4">K16</strain>
        <tissue evidence="4">Leaf</tissue>
    </source>
</reference>
<evidence type="ECO:0000313" key="4">
    <source>
        <dbReference type="EMBL" id="KAK4406751.1"/>
    </source>
</evidence>
<protein>
    <submittedName>
        <fullName evidence="4">Pentatricopeptide repeat-containing protein, chloroplastic</fullName>
    </submittedName>
</protein>
<dbReference type="NCBIfam" id="TIGR00756">
    <property type="entry name" value="PPR"/>
    <property type="match status" value="4"/>
</dbReference>
<dbReference type="Gene3D" id="1.25.40.10">
    <property type="entry name" value="Tetratricopeptide repeat domain"/>
    <property type="match status" value="2"/>
</dbReference>
<organism evidence="4 5">
    <name type="scientific">Sesamum angolense</name>
    <dbReference type="NCBI Taxonomy" id="2727404"/>
    <lineage>
        <taxon>Eukaryota</taxon>
        <taxon>Viridiplantae</taxon>
        <taxon>Streptophyta</taxon>
        <taxon>Embryophyta</taxon>
        <taxon>Tracheophyta</taxon>
        <taxon>Spermatophyta</taxon>
        <taxon>Magnoliopsida</taxon>
        <taxon>eudicotyledons</taxon>
        <taxon>Gunneridae</taxon>
        <taxon>Pentapetalae</taxon>
        <taxon>asterids</taxon>
        <taxon>lamiids</taxon>
        <taxon>Lamiales</taxon>
        <taxon>Pedaliaceae</taxon>
        <taxon>Sesamum</taxon>
    </lineage>
</organism>
<reference evidence="4" key="2">
    <citation type="journal article" date="2024" name="Plant">
        <title>Genomic evolution and insights into agronomic trait innovations of Sesamum species.</title>
        <authorList>
            <person name="Miao H."/>
            <person name="Wang L."/>
            <person name="Qu L."/>
            <person name="Liu H."/>
            <person name="Sun Y."/>
            <person name="Le M."/>
            <person name="Wang Q."/>
            <person name="Wei S."/>
            <person name="Zheng Y."/>
            <person name="Lin W."/>
            <person name="Duan Y."/>
            <person name="Cao H."/>
            <person name="Xiong S."/>
            <person name="Wang X."/>
            <person name="Wei L."/>
            <person name="Li C."/>
            <person name="Ma Q."/>
            <person name="Ju M."/>
            <person name="Zhao R."/>
            <person name="Li G."/>
            <person name="Mu C."/>
            <person name="Tian Q."/>
            <person name="Mei H."/>
            <person name="Zhang T."/>
            <person name="Gao T."/>
            <person name="Zhang H."/>
        </authorList>
    </citation>
    <scope>NUCLEOTIDE SEQUENCE</scope>
    <source>
        <strain evidence="4">K16</strain>
    </source>
</reference>
<name>A0AAE1X7Q5_9LAMI</name>
<dbReference type="InterPro" id="IPR050667">
    <property type="entry name" value="PPR-containing_protein"/>
</dbReference>
<dbReference type="PROSITE" id="PS51375">
    <property type="entry name" value="PPR"/>
    <property type="match status" value="4"/>
</dbReference>
<keyword evidence="2" id="KW-0677">Repeat</keyword>
<dbReference type="EMBL" id="JACGWL010000003">
    <property type="protein sequence ID" value="KAK4406751.1"/>
    <property type="molecule type" value="Genomic_DNA"/>
</dbReference>
<feature type="repeat" description="PPR" evidence="3">
    <location>
        <begin position="75"/>
        <end position="109"/>
    </location>
</feature>
<dbReference type="Pfam" id="PF13041">
    <property type="entry name" value="PPR_2"/>
    <property type="match status" value="1"/>
</dbReference>
<feature type="repeat" description="PPR" evidence="3">
    <location>
        <begin position="179"/>
        <end position="213"/>
    </location>
</feature>
<feature type="repeat" description="PPR" evidence="3">
    <location>
        <begin position="144"/>
        <end position="178"/>
    </location>
</feature>
<comment type="similarity">
    <text evidence="1">Belongs to the PPR family. P subfamily.</text>
</comment>
<feature type="repeat" description="PPR" evidence="3">
    <location>
        <begin position="19"/>
        <end position="49"/>
    </location>
</feature>
<evidence type="ECO:0000256" key="3">
    <source>
        <dbReference type="PROSITE-ProRule" id="PRU00708"/>
    </source>
</evidence>
<comment type="caution">
    <text evidence="4">The sequence shown here is derived from an EMBL/GenBank/DDBJ whole genome shotgun (WGS) entry which is preliminary data.</text>
</comment>
<evidence type="ECO:0000256" key="2">
    <source>
        <dbReference type="ARBA" id="ARBA00022737"/>
    </source>
</evidence>
<evidence type="ECO:0000256" key="1">
    <source>
        <dbReference type="ARBA" id="ARBA00007626"/>
    </source>
</evidence>
<proteinExistence type="inferred from homology"/>
<keyword evidence="5" id="KW-1185">Reference proteome</keyword>
<dbReference type="Pfam" id="PF12854">
    <property type="entry name" value="PPR_1"/>
    <property type="match status" value="2"/>
</dbReference>
<dbReference type="PANTHER" id="PTHR47939:SF13">
    <property type="entry name" value="OS03G0201400 PROTEIN"/>
    <property type="match status" value="1"/>
</dbReference>
<dbReference type="InterPro" id="IPR002885">
    <property type="entry name" value="PPR_rpt"/>
</dbReference>